<protein>
    <submittedName>
        <fullName evidence="1">Uncharacterized protein</fullName>
    </submittedName>
</protein>
<evidence type="ECO:0000313" key="2">
    <source>
        <dbReference type="Proteomes" id="UP001052739"/>
    </source>
</evidence>
<name>A0ABQ3PRS7_9ACTN</name>
<reference evidence="1" key="1">
    <citation type="submission" date="2024-05" db="EMBL/GenBank/DDBJ databases">
        <title>Whole genome shotgun sequence of Streptomyces hydrogenans NBRC 13475.</title>
        <authorList>
            <person name="Komaki H."/>
            <person name="Tamura T."/>
        </authorList>
    </citation>
    <scope>NUCLEOTIDE SEQUENCE</scope>
    <source>
        <strain evidence="1">NBRC 13475</strain>
    </source>
</reference>
<gene>
    <name evidence="1" type="ORF">Shyd_90940</name>
</gene>
<organism evidence="1 2">
    <name type="scientific">Streptomyces hydrogenans</name>
    <dbReference type="NCBI Taxonomy" id="1873719"/>
    <lineage>
        <taxon>Bacteria</taxon>
        <taxon>Bacillati</taxon>
        <taxon>Actinomycetota</taxon>
        <taxon>Actinomycetes</taxon>
        <taxon>Kitasatosporales</taxon>
        <taxon>Streptomycetaceae</taxon>
        <taxon>Streptomyces</taxon>
    </lineage>
</organism>
<sequence length="118" mass="12010">MPSPTGGRTARTPSTREGTLCEVIDFGDLCAGDPPCAQAVASPCIRLPDGSVDRVHPAHGPAVGPAWLRRAQGWTAHRALGGPLIGEAGVHGAPAATHLVTARRLLPGPSSGPGRTTR</sequence>
<evidence type="ECO:0000313" key="1">
    <source>
        <dbReference type="EMBL" id="GHI27723.1"/>
    </source>
</evidence>
<comment type="caution">
    <text evidence="1">The sequence shown here is derived from an EMBL/GenBank/DDBJ whole genome shotgun (WGS) entry which is preliminary data.</text>
</comment>
<keyword evidence="2" id="KW-1185">Reference proteome</keyword>
<accession>A0ABQ3PRS7</accession>
<dbReference type="EMBL" id="BNDW01000117">
    <property type="protein sequence ID" value="GHI27723.1"/>
    <property type="molecule type" value="Genomic_DNA"/>
</dbReference>
<proteinExistence type="predicted"/>
<dbReference type="Proteomes" id="UP001052739">
    <property type="component" value="Unassembled WGS sequence"/>
</dbReference>